<proteinExistence type="predicted"/>
<evidence type="ECO:0000313" key="1">
    <source>
        <dbReference type="EMBL" id="JAD29757.1"/>
    </source>
</evidence>
<accession>A0A0A8Z4H6</accession>
<reference evidence="1" key="2">
    <citation type="journal article" date="2015" name="Data Brief">
        <title>Shoot transcriptome of the giant reed, Arundo donax.</title>
        <authorList>
            <person name="Barrero R.A."/>
            <person name="Guerrero F.D."/>
            <person name="Moolhuijzen P."/>
            <person name="Goolsby J.A."/>
            <person name="Tidwell J."/>
            <person name="Bellgard S.E."/>
            <person name="Bellgard M.I."/>
        </authorList>
    </citation>
    <scope>NUCLEOTIDE SEQUENCE</scope>
    <source>
        <tissue evidence="1">Shoot tissue taken approximately 20 cm above the soil surface</tissue>
    </source>
</reference>
<dbReference type="EMBL" id="GBRH01268138">
    <property type="protein sequence ID" value="JAD29757.1"/>
    <property type="molecule type" value="Transcribed_RNA"/>
</dbReference>
<name>A0A0A8Z4H6_ARUDO</name>
<sequence>MVHVSCVAFFFDILWNVIIFPTIQPCAGCGFMIPVESL</sequence>
<dbReference type="AlphaFoldDB" id="A0A0A8Z4H6"/>
<reference evidence="1" key="1">
    <citation type="submission" date="2014-09" db="EMBL/GenBank/DDBJ databases">
        <authorList>
            <person name="Magalhaes I.L.F."/>
            <person name="Oliveira U."/>
            <person name="Santos F.R."/>
            <person name="Vidigal T.H.D.A."/>
            <person name="Brescovit A.D."/>
            <person name="Santos A.J."/>
        </authorList>
    </citation>
    <scope>NUCLEOTIDE SEQUENCE</scope>
    <source>
        <tissue evidence="1">Shoot tissue taken approximately 20 cm above the soil surface</tissue>
    </source>
</reference>
<organism evidence="1">
    <name type="scientific">Arundo donax</name>
    <name type="common">Giant reed</name>
    <name type="synonym">Donax arundinaceus</name>
    <dbReference type="NCBI Taxonomy" id="35708"/>
    <lineage>
        <taxon>Eukaryota</taxon>
        <taxon>Viridiplantae</taxon>
        <taxon>Streptophyta</taxon>
        <taxon>Embryophyta</taxon>
        <taxon>Tracheophyta</taxon>
        <taxon>Spermatophyta</taxon>
        <taxon>Magnoliopsida</taxon>
        <taxon>Liliopsida</taxon>
        <taxon>Poales</taxon>
        <taxon>Poaceae</taxon>
        <taxon>PACMAD clade</taxon>
        <taxon>Arundinoideae</taxon>
        <taxon>Arundineae</taxon>
        <taxon>Arundo</taxon>
    </lineage>
</organism>
<protein>
    <submittedName>
        <fullName evidence="1">Uncharacterized protein</fullName>
    </submittedName>
</protein>